<dbReference type="Pfam" id="PF01042">
    <property type="entry name" value="Ribonuc_L-PSP"/>
    <property type="match status" value="1"/>
</dbReference>
<dbReference type="GO" id="GO:0019239">
    <property type="term" value="F:deaminase activity"/>
    <property type="evidence" value="ECO:0007669"/>
    <property type="project" value="TreeGrafter"/>
</dbReference>
<proteinExistence type="inferred from homology"/>
<dbReference type="CDD" id="cd00448">
    <property type="entry name" value="YjgF_YER057c_UK114_family"/>
    <property type="match status" value="1"/>
</dbReference>
<dbReference type="GO" id="GO:0005829">
    <property type="term" value="C:cytosol"/>
    <property type="evidence" value="ECO:0007669"/>
    <property type="project" value="TreeGrafter"/>
</dbReference>
<name>A0A327QX89_9BACT</name>
<reference evidence="2 3" key="1">
    <citation type="submission" date="2018-06" db="EMBL/GenBank/DDBJ databases">
        <title>Genomic Encyclopedia of Archaeal and Bacterial Type Strains, Phase II (KMG-II): from individual species to whole genera.</title>
        <authorList>
            <person name="Goeker M."/>
        </authorList>
    </citation>
    <scope>NUCLEOTIDE SEQUENCE [LARGE SCALE GENOMIC DNA]</scope>
    <source>
        <strain evidence="2 3">DSM 23857</strain>
    </source>
</reference>
<dbReference type="InterPro" id="IPR006175">
    <property type="entry name" value="YjgF/YER057c/UK114"/>
</dbReference>
<comment type="similarity">
    <text evidence="1">Belongs to the RutC family.</text>
</comment>
<evidence type="ECO:0000313" key="2">
    <source>
        <dbReference type="EMBL" id="RAJ08344.1"/>
    </source>
</evidence>
<gene>
    <name evidence="2" type="ORF">LX64_00992</name>
</gene>
<dbReference type="SUPFAM" id="SSF55298">
    <property type="entry name" value="YjgF-like"/>
    <property type="match status" value="1"/>
</dbReference>
<evidence type="ECO:0000313" key="3">
    <source>
        <dbReference type="Proteomes" id="UP000249547"/>
    </source>
</evidence>
<dbReference type="AlphaFoldDB" id="A0A327QX89"/>
<dbReference type="Proteomes" id="UP000249547">
    <property type="component" value="Unassembled WGS sequence"/>
</dbReference>
<dbReference type="Gene3D" id="3.30.1330.40">
    <property type="entry name" value="RutC-like"/>
    <property type="match status" value="1"/>
</dbReference>
<sequence length="182" mass="20513">MGYMFHVLYLLDHKKLGTLKRLLMRRTVPLLCFVTMLLAATACSNNQAPKETALKADSTTTRTIKEKWHWGNEKKQIDDPGYAQIVKVGNTLYISGIATDDLSPAGISSVYSNLEKCLQTYGATFSNVVKETLYTTDIELMKKHNNARLPFYKGDYPAATWVQISRLYEANAKLEVDLIAEL</sequence>
<protein>
    <submittedName>
        <fullName evidence="2">Enamine deaminase RidA (YjgF/YER057c/UK114 family)</fullName>
    </submittedName>
</protein>
<dbReference type="PANTHER" id="PTHR11803:SF58">
    <property type="entry name" value="PROTEIN HMF1-RELATED"/>
    <property type="match status" value="1"/>
</dbReference>
<evidence type="ECO:0000256" key="1">
    <source>
        <dbReference type="ARBA" id="ARBA00010552"/>
    </source>
</evidence>
<comment type="caution">
    <text evidence="2">The sequence shown here is derived from an EMBL/GenBank/DDBJ whole genome shotgun (WGS) entry which is preliminary data.</text>
</comment>
<accession>A0A327QX89</accession>
<dbReference type="PANTHER" id="PTHR11803">
    <property type="entry name" value="2-IMINOBUTANOATE/2-IMINOPROPANOATE DEAMINASE RIDA"/>
    <property type="match status" value="1"/>
</dbReference>
<organism evidence="2 3">
    <name type="scientific">Chitinophaga skermanii</name>
    <dbReference type="NCBI Taxonomy" id="331697"/>
    <lineage>
        <taxon>Bacteria</taxon>
        <taxon>Pseudomonadati</taxon>
        <taxon>Bacteroidota</taxon>
        <taxon>Chitinophagia</taxon>
        <taxon>Chitinophagales</taxon>
        <taxon>Chitinophagaceae</taxon>
        <taxon>Chitinophaga</taxon>
    </lineage>
</organism>
<keyword evidence="3" id="KW-1185">Reference proteome</keyword>
<dbReference type="InterPro" id="IPR035959">
    <property type="entry name" value="RutC-like_sf"/>
</dbReference>
<dbReference type="EMBL" id="QLLL01000002">
    <property type="protein sequence ID" value="RAJ08344.1"/>
    <property type="molecule type" value="Genomic_DNA"/>
</dbReference>